<comment type="subunit">
    <text evidence="7">Monomer.</text>
</comment>
<feature type="binding site" evidence="7">
    <location>
        <position position="14"/>
    </location>
    <ligand>
        <name>Mg(2+)</name>
        <dbReference type="ChEBI" id="CHEBI:18420"/>
    </ligand>
</feature>
<dbReference type="RefSeq" id="WP_093366498.1">
    <property type="nucleotide sequence ID" value="NZ_FNCW01000004.1"/>
</dbReference>
<accession>A0A1G7VU91</accession>
<dbReference type="EC" id="2.7.1.71" evidence="7"/>
<evidence type="ECO:0000313" key="8">
    <source>
        <dbReference type="EMBL" id="SDG62969.1"/>
    </source>
</evidence>
<evidence type="ECO:0000256" key="6">
    <source>
        <dbReference type="ARBA" id="ARBA00023141"/>
    </source>
</evidence>
<comment type="similarity">
    <text evidence="7">Belongs to the shikimate kinase family.</text>
</comment>
<dbReference type="Pfam" id="PF01202">
    <property type="entry name" value="SKI"/>
    <property type="match status" value="1"/>
</dbReference>
<dbReference type="GO" id="GO:0004765">
    <property type="term" value="F:shikimate kinase activity"/>
    <property type="evidence" value="ECO:0007669"/>
    <property type="project" value="UniProtKB-UniRule"/>
</dbReference>
<sequence length="176" mass="20303">MKVVLLGYMGVGKSTLGRLLAKTFDLRFIDLDAYIESKEQLTIPEVFQKKGEIYFRKAESLALHEIISKEDNFVLSLGGGTPVYGNNMQNIMEAPGVASVYLKLNIQTLVDRLFLQREFRPLISHYEDKNEFEEFVRKHLFERQQFYFMADHVLDLSGKNASDSLEDLIQVMNQNT</sequence>
<comment type="function">
    <text evidence="7">Catalyzes the specific phosphorylation of the 3-hydroxyl group of shikimic acid using ATP as a cosubstrate.</text>
</comment>
<dbReference type="Proteomes" id="UP000199296">
    <property type="component" value="Unassembled WGS sequence"/>
</dbReference>
<evidence type="ECO:0000256" key="2">
    <source>
        <dbReference type="ARBA" id="ARBA00022679"/>
    </source>
</evidence>
<dbReference type="InterPro" id="IPR027417">
    <property type="entry name" value="P-loop_NTPase"/>
</dbReference>
<keyword evidence="6 7" id="KW-0057">Aromatic amino acid biosynthesis</keyword>
<protein>
    <recommendedName>
        <fullName evidence="7">Shikimate kinase</fullName>
        <shortName evidence="7">SK</shortName>
        <ecNumber evidence="7">2.7.1.71</ecNumber>
    </recommendedName>
</protein>
<evidence type="ECO:0000256" key="3">
    <source>
        <dbReference type="ARBA" id="ARBA00022741"/>
    </source>
</evidence>
<feature type="binding site" evidence="7">
    <location>
        <position position="56"/>
    </location>
    <ligand>
        <name>substrate</name>
    </ligand>
</feature>
<comment type="caution">
    <text evidence="7">Lacks conserved residue(s) required for the propagation of feature annotation.</text>
</comment>
<name>A0A1G7VU91_9FLAO</name>
<feature type="binding site" evidence="7">
    <location>
        <position position="143"/>
    </location>
    <ligand>
        <name>substrate</name>
    </ligand>
</feature>
<dbReference type="STRING" id="470826.SAMN04488027_104133"/>
<evidence type="ECO:0000256" key="5">
    <source>
        <dbReference type="ARBA" id="ARBA00022840"/>
    </source>
</evidence>
<organism evidence="8 9">
    <name type="scientific">Psychroflexus sediminis</name>
    <dbReference type="NCBI Taxonomy" id="470826"/>
    <lineage>
        <taxon>Bacteria</taxon>
        <taxon>Pseudomonadati</taxon>
        <taxon>Bacteroidota</taxon>
        <taxon>Flavobacteriia</taxon>
        <taxon>Flavobacteriales</taxon>
        <taxon>Flavobacteriaceae</taxon>
        <taxon>Psychroflexus</taxon>
    </lineage>
</organism>
<dbReference type="InterPro" id="IPR000623">
    <property type="entry name" value="Shikimate_kinase/TSH1"/>
</dbReference>
<comment type="subcellular location">
    <subcellularLocation>
        <location evidence="7">Cytoplasm</location>
    </subcellularLocation>
</comment>
<dbReference type="GO" id="GO:0009423">
    <property type="term" value="P:chorismate biosynthetic process"/>
    <property type="evidence" value="ECO:0007669"/>
    <property type="project" value="UniProtKB-UniRule"/>
</dbReference>
<feature type="binding site" evidence="7">
    <location>
        <begin position="10"/>
        <end position="15"/>
    </location>
    <ligand>
        <name>ATP</name>
        <dbReference type="ChEBI" id="CHEBI:30616"/>
    </ligand>
</feature>
<dbReference type="Gene3D" id="3.40.50.300">
    <property type="entry name" value="P-loop containing nucleotide triphosphate hydrolases"/>
    <property type="match status" value="1"/>
</dbReference>
<dbReference type="CDD" id="cd00464">
    <property type="entry name" value="SK"/>
    <property type="match status" value="1"/>
</dbReference>
<comment type="catalytic activity">
    <reaction evidence="7">
        <text>shikimate + ATP = 3-phosphoshikimate + ADP + H(+)</text>
        <dbReference type="Rhea" id="RHEA:13121"/>
        <dbReference type="ChEBI" id="CHEBI:15378"/>
        <dbReference type="ChEBI" id="CHEBI:30616"/>
        <dbReference type="ChEBI" id="CHEBI:36208"/>
        <dbReference type="ChEBI" id="CHEBI:145989"/>
        <dbReference type="ChEBI" id="CHEBI:456216"/>
        <dbReference type="EC" id="2.7.1.71"/>
    </reaction>
</comment>
<keyword evidence="7" id="KW-0479">Metal-binding</keyword>
<keyword evidence="3 7" id="KW-0547">Nucleotide-binding</keyword>
<feature type="binding site" evidence="7">
    <location>
        <position position="79"/>
    </location>
    <ligand>
        <name>substrate</name>
    </ligand>
</feature>
<comment type="pathway">
    <text evidence="7">Metabolic intermediate biosynthesis; chorismate biosynthesis; chorismate from D-erythrose 4-phosphate and phosphoenolpyruvate: step 5/7.</text>
</comment>
<keyword evidence="4 7" id="KW-0418">Kinase</keyword>
<dbReference type="InterPro" id="IPR031322">
    <property type="entry name" value="Shikimate/glucono_kinase"/>
</dbReference>
<gene>
    <name evidence="7" type="primary">aroK</name>
    <name evidence="8" type="ORF">SAMN04488027_104133</name>
</gene>
<dbReference type="GO" id="GO:0005524">
    <property type="term" value="F:ATP binding"/>
    <property type="evidence" value="ECO:0007669"/>
    <property type="project" value="UniProtKB-UniRule"/>
</dbReference>
<feature type="binding site" evidence="7">
    <location>
        <position position="120"/>
    </location>
    <ligand>
        <name>ATP</name>
        <dbReference type="ChEBI" id="CHEBI:30616"/>
    </ligand>
</feature>
<dbReference type="AlphaFoldDB" id="A0A1G7VU91"/>
<keyword evidence="7" id="KW-0963">Cytoplasm</keyword>
<feature type="binding site" evidence="7">
    <location>
        <position position="32"/>
    </location>
    <ligand>
        <name>substrate</name>
    </ligand>
</feature>
<reference evidence="8 9" key="1">
    <citation type="submission" date="2016-10" db="EMBL/GenBank/DDBJ databases">
        <authorList>
            <person name="de Groot N.N."/>
        </authorList>
    </citation>
    <scope>NUCLEOTIDE SEQUENCE [LARGE SCALE GENOMIC DNA]</scope>
    <source>
        <strain evidence="8 9">DSM 19803</strain>
    </source>
</reference>
<evidence type="ECO:0000256" key="7">
    <source>
        <dbReference type="HAMAP-Rule" id="MF_00109"/>
    </source>
</evidence>
<dbReference type="PANTHER" id="PTHR21087">
    <property type="entry name" value="SHIKIMATE KINASE"/>
    <property type="match status" value="1"/>
</dbReference>
<dbReference type="GO" id="GO:0009073">
    <property type="term" value="P:aromatic amino acid family biosynthetic process"/>
    <property type="evidence" value="ECO:0007669"/>
    <property type="project" value="UniProtKB-KW"/>
</dbReference>
<dbReference type="PANTHER" id="PTHR21087:SF16">
    <property type="entry name" value="SHIKIMATE KINASE 1, CHLOROPLASTIC"/>
    <property type="match status" value="1"/>
</dbReference>
<keyword evidence="5 7" id="KW-0067">ATP-binding</keyword>
<keyword evidence="1 7" id="KW-0028">Amino-acid biosynthesis</keyword>
<keyword evidence="9" id="KW-1185">Reference proteome</keyword>
<evidence type="ECO:0000256" key="4">
    <source>
        <dbReference type="ARBA" id="ARBA00022777"/>
    </source>
</evidence>
<dbReference type="HAMAP" id="MF_00109">
    <property type="entry name" value="Shikimate_kinase"/>
    <property type="match status" value="1"/>
</dbReference>
<dbReference type="OrthoDB" id="9800332at2"/>
<dbReference type="GO" id="GO:0000287">
    <property type="term" value="F:magnesium ion binding"/>
    <property type="evidence" value="ECO:0007669"/>
    <property type="project" value="UniProtKB-UniRule"/>
</dbReference>
<evidence type="ECO:0000256" key="1">
    <source>
        <dbReference type="ARBA" id="ARBA00022605"/>
    </source>
</evidence>
<evidence type="ECO:0000313" key="9">
    <source>
        <dbReference type="Proteomes" id="UP000199296"/>
    </source>
</evidence>
<dbReference type="SUPFAM" id="SSF52540">
    <property type="entry name" value="P-loop containing nucleoside triphosphate hydrolases"/>
    <property type="match status" value="1"/>
</dbReference>
<dbReference type="PRINTS" id="PR01100">
    <property type="entry name" value="SHIKIMTKNASE"/>
</dbReference>
<dbReference type="UniPathway" id="UPA00053">
    <property type="reaction ID" value="UER00088"/>
</dbReference>
<dbReference type="EMBL" id="FNCW01000004">
    <property type="protein sequence ID" value="SDG62969.1"/>
    <property type="molecule type" value="Genomic_DNA"/>
</dbReference>
<dbReference type="GO" id="GO:0005829">
    <property type="term" value="C:cytosol"/>
    <property type="evidence" value="ECO:0007669"/>
    <property type="project" value="TreeGrafter"/>
</dbReference>
<keyword evidence="7" id="KW-0460">Magnesium</keyword>
<proteinExistence type="inferred from homology"/>
<comment type="cofactor">
    <cofactor evidence="7">
        <name>Mg(2+)</name>
        <dbReference type="ChEBI" id="CHEBI:18420"/>
    </cofactor>
    <text evidence="7">Binds 1 Mg(2+) ion per subunit.</text>
</comment>
<dbReference type="GO" id="GO:0008652">
    <property type="term" value="P:amino acid biosynthetic process"/>
    <property type="evidence" value="ECO:0007669"/>
    <property type="project" value="UniProtKB-KW"/>
</dbReference>
<keyword evidence="2 7" id="KW-0808">Transferase</keyword>